<dbReference type="InterPro" id="IPR011466">
    <property type="entry name" value="DUF1572"/>
</dbReference>
<keyword evidence="2" id="KW-1185">Reference proteome</keyword>
<dbReference type="EMBL" id="CP042912">
    <property type="protein sequence ID" value="QEG24408.1"/>
    <property type="molecule type" value="Genomic_DNA"/>
</dbReference>
<dbReference type="STRING" id="980251.GCA_001642875_01244"/>
<name>A0A5B9PDF1_9BACT</name>
<dbReference type="InterPro" id="IPR034660">
    <property type="entry name" value="DinB/YfiT-like"/>
</dbReference>
<evidence type="ECO:0000313" key="2">
    <source>
        <dbReference type="Proteomes" id="UP000322214"/>
    </source>
</evidence>
<reference evidence="1 2" key="1">
    <citation type="submission" date="2019-08" db="EMBL/GenBank/DDBJ databases">
        <title>Deep-cultivation of Planctomycetes and their phenomic and genomic characterization uncovers novel biology.</title>
        <authorList>
            <person name="Wiegand S."/>
            <person name="Jogler M."/>
            <person name="Boedeker C."/>
            <person name="Pinto D."/>
            <person name="Vollmers J."/>
            <person name="Rivas-Marin E."/>
            <person name="Kohn T."/>
            <person name="Peeters S.H."/>
            <person name="Heuer A."/>
            <person name="Rast P."/>
            <person name="Oberbeckmann S."/>
            <person name="Bunk B."/>
            <person name="Jeske O."/>
            <person name="Meyerdierks A."/>
            <person name="Storesund J.E."/>
            <person name="Kallscheuer N."/>
            <person name="Luecker S."/>
            <person name="Lage O.M."/>
            <person name="Pohl T."/>
            <person name="Merkel B.J."/>
            <person name="Hornburger P."/>
            <person name="Mueller R.-W."/>
            <person name="Bruemmer F."/>
            <person name="Labrenz M."/>
            <person name="Spormann A.M."/>
            <person name="Op den Camp H."/>
            <person name="Overmann J."/>
            <person name="Amann R."/>
            <person name="Jetten M.S.M."/>
            <person name="Mascher T."/>
            <person name="Medema M.H."/>
            <person name="Devos D.P."/>
            <person name="Kaster A.-K."/>
            <person name="Ovreas L."/>
            <person name="Rohde M."/>
            <person name="Galperin M.Y."/>
            <person name="Jogler C."/>
        </authorList>
    </citation>
    <scope>NUCLEOTIDE SEQUENCE [LARGE SCALE GENOMIC DNA]</scope>
    <source>
        <strain evidence="1 2">FC18</strain>
    </source>
</reference>
<dbReference type="RefSeq" id="WP_075084013.1">
    <property type="nucleotide sequence ID" value="NZ_CP042912.1"/>
</dbReference>
<dbReference type="AlphaFoldDB" id="A0A5B9PDF1"/>
<dbReference type="Pfam" id="PF07609">
    <property type="entry name" value="DUF1572"/>
    <property type="match status" value="1"/>
</dbReference>
<protein>
    <recommendedName>
        <fullName evidence="3">DinB superfamily protein</fullName>
    </recommendedName>
</protein>
<dbReference type="KEGG" id="mff:MFFC18_43270"/>
<evidence type="ECO:0000313" key="1">
    <source>
        <dbReference type="EMBL" id="QEG24408.1"/>
    </source>
</evidence>
<proteinExistence type="predicted"/>
<dbReference type="SUPFAM" id="SSF109854">
    <property type="entry name" value="DinB/YfiT-like putative metalloenzymes"/>
    <property type="match status" value="1"/>
</dbReference>
<evidence type="ECO:0008006" key="3">
    <source>
        <dbReference type="Google" id="ProtNLM"/>
    </source>
</evidence>
<gene>
    <name evidence="1" type="ORF">MFFC18_43270</name>
</gene>
<dbReference type="Gene3D" id="1.20.120.450">
    <property type="entry name" value="dinb family like domain"/>
    <property type="match status" value="1"/>
</dbReference>
<accession>A0A5B9PDF1</accession>
<organism evidence="1 2">
    <name type="scientific">Mariniblastus fucicola</name>
    <dbReference type="NCBI Taxonomy" id="980251"/>
    <lineage>
        <taxon>Bacteria</taxon>
        <taxon>Pseudomonadati</taxon>
        <taxon>Planctomycetota</taxon>
        <taxon>Planctomycetia</taxon>
        <taxon>Pirellulales</taxon>
        <taxon>Pirellulaceae</taxon>
        <taxon>Mariniblastus</taxon>
    </lineage>
</organism>
<dbReference type="Proteomes" id="UP000322214">
    <property type="component" value="Chromosome"/>
</dbReference>
<dbReference type="OrthoDB" id="68731at2"/>
<sequence length="172" mass="19477">MNSENVSDEFCRLSIDLLEQAMIKIRHCLAQLDDEQIWSRPEPSLNSIGNLCLHIAGNLRQWGIVPFTDVSDQRDRGKEFADAPKTGASEILSDLENVVCESKAIWLTLEANVLLQRTTIQGFEVTKMQAISHTSSHFVGHTHQIIMLTRWLLGEAYRFQWTPESGSENVPL</sequence>